<evidence type="ECO:0000256" key="1">
    <source>
        <dbReference type="ARBA" id="ARBA00022801"/>
    </source>
</evidence>
<dbReference type="EMBL" id="JBBNAE010000002">
    <property type="protein sequence ID" value="KAK9144364.1"/>
    <property type="molecule type" value="Genomic_DNA"/>
</dbReference>
<dbReference type="InterPro" id="IPR045004">
    <property type="entry name" value="ECH_dom"/>
</dbReference>
<dbReference type="GO" id="GO:0006574">
    <property type="term" value="P:L-valine catabolic process"/>
    <property type="evidence" value="ECO:0007669"/>
    <property type="project" value="UniProtKB-UniRule"/>
</dbReference>
<dbReference type="GO" id="GO:0003860">
    <property type="term" value="F:3-hydroxyisobutyryl-CoA hydrolase activity"/>
    <property type="evidence" value="ECO:0007669"/>
    <property type="project" value="UniProtKB-UniRule"/>
</dbReference>
<proteinExistence type="inferred from homology"/>
<reference evidence="4 5" key="1">
    <citation type="submission" date="2024-01" db="EMBL/GenBank/DDBJ databases">
        <title>Genome assemblies of Stephania.</title>
        <authorList>
            <person name="Yang L."/>
        </authorList>
    </citation>
    <scope>NUCLEOTIDE SEQUENCE [LARGE SCALE GENOMIC DNA]</scope>
    <source>
        <strain evidence="4">QJT</strain>
        <tissue evidence="4">Leaf</tissue>
    </source>
</reference>
<dbReference type="PANTHER" id="PTHR43176">
    <property type="entry name" value="3-HYDROXYISOBUTYRYL-COA HYDROLASE-RELATED"/>
    <property type="match status" value="1"/>
</dbReference>
<dbReference type="Pfam" id="PF16113">
    <property type="entry name" value="ECH_2"/>
    <property type="match status" value="1"/>
</dbReference>
<comment type="similarity">
    <text evidence="2">Belongs to the enoyl-CoA hydratase/isomerase family.</text>
</comment>
<name>A0AAP0K2S6_9MAGN</name>
<dbReference type="CDD" id="cd06558">
    <property type="entry name" value="crotonase-like"/>
    <property type="match status" value="1"/>
</dbReference>
<dbReference type="AlphaFoldDB" id="A0AAP0K2S6"/>
<evidence type="ECO:0000313" key="5">
    <source>
        <dbReference type="Proteomes" id="UP001417504"/>
    </source>
</evidence>
<organism evidence="4 5">
    <name type="scientific">Stephania japonica</name>
    <dbReference type="NCBI Taxonomy" id="461633"/>
    <lineage>
        <taxon>Eukaryota</taxon>
        <taxon>Viridiplantae</taxon>
        <taxon>Streptophyta</taxon>
        <taxon>Embryophyta</taxon>
        <taxon>Tracheophyta</taxon>
        <taxon>Spermatophyta</taxon>
        <taxon>Magnoliopsida</taxon>
        <taxon>Ranunculales</taxon>
        <taxon>Menispermaceae</taxon>
        <taxon>Menispermoideae</taxon>
        <taxon>Cissampelideae</taxon>
        <taxon>Stephania</taxon>
    </lineage>
</organism>
<dbReference type="FunFam" id="3.90.226.10:FF:000027">
    <property type="entry name" value="Probable 3-hydroxyisobutyryl-CoA hydrolase 2"/>
    <property type="match status" value="1"/>
</dbReference>
<dbReference type="Gene3D" id="3.90.226.10">
    <property type="entry name" value="2-enoyl-CoA Hydratase, Chain A, domain 1"/>
    <property type="match status" value="1"/>
</dbReference>
<comment type="catalytic activity">
    <reaction evidence="2">
        <text>3-hydroxy-2-methylpropanoyl-CoA + H2O = 3-hydroxy-2-methylpropanoate + CoA + H(+)</text>
        <dbReference type="Rhea" id="RHEA:20888"/>
        <dbReference type="ChEBI" id="CHEBI:11805"/>
        <dbReference type="ChEBI" id="CHEBI:15377"/>
        <dbReference type="ChEBI" id="CHEBI:15378"/>
        <dbReference type="ChEBI" id="CHEBI:57287"/>
        <dbReference type="ChEBI" id="CHEBI:57340"/>
        <dbReference type="EC" id="3.1.2.4"/>
    </reaction>
</comment>
<dbReference type="NCBIfam" id="NF004127">
    <property type="entry name" value="PRK05617.1"/>
    <property type="match status" value="1"/>
</dbReference>
<dbReference type="InterPro" id="IPR029045">
    <property type="entry name" value="ClpP/crotonase-like_dom_sf"/>
</dbReference>
<feature type="domain" description="Enoyl-CoA hydratase/isomerase" evidence="3">
    <location>
        <begin position="49"/>
        <end position="368"/>
    </location>
</feature>
<gene>
    <name evidence="4" type="ORF">Sjap_004267</name>
</gene>
<comment type="caution">
    <text evidence="4">The sequence shown here is derived from an EMBL/GenBank/DDBJ whole genome shotgun (WGS) entry which is preliminary data.</text>
</comment>
<comment type="function">
    <text evidence="2">Hydrolyzes 3-hydroxyisobutyryl-CoA (HIBYL-CoA), a saline catabolite. Has high activity toward isobutyryl-CoA. Could be an isobutyryl-CoA dehydrogenase that functions in valine catabolism.</text>
</comment>
<evidence type="ECO:0000259" key="3">
    <source>
        <dbReference type="Pfam" id="PF16113"/>
    </source>
</evidence>
<protein>
    <recommendedName>
        <fullName evidence="2">3-hydroxyisobutyryl-CoA hydrolase</fullName>
        <shortName evidence="2">HIB-CoA hydrolase</shortName>
        <shortName evidence="2">HIBYL-CoA-H</shortName>
        <ecNumber evidence="2">3.1.2.4</ecNumber>
    </recommendedName>
    <alternativeName>
        <fullName evidence="2">3-hydroxyisobutyryl-coenzyme A hydrolase</fullName>
    </alternativeName>
</protein>
<dbReference type="EC" id="3.1.2.4" evidence="2"/>
<accession>A0AAP0K2S6</accession>
<sequence length="384" mass="42676">MQGLRALIKQRSACQSTMFGFRALSVQSCVVTKDDAEELVLVEGKASSRAAVLNRTDALNALNTEMVARLKRLYESWEHDPDVGFVVVKGNGRAFCAGGDVVSLYHLMKEGKIEHCKEFFKEAYSFMYLVGTYLKPHVALLNGITMGGGAGISIPGTFRVATNKTVFATPENLIGLHPDAGASFYLSHLPGYIGEYLALTGEKLTGAEMVACGLATHYTDSARIALVEDRLGKLVTDDPSAVEGCLEECKERVYPDKRSVMRRIEMIDKCFSLGTVEEIIDSLESEASRSSDEWCTATLKRLKEVSPLSLKLSLKSIRMGRYQTLDQCLIREYRMSVRVMTRLVSSDFSEWNPPRLDLVSEDMVDKYFTPFGESEPELELPTKL</sequence>
<evidence type="ECO:0000256" key="2">
    <source>
        <dbReference type="RuleBase" id="RU369070"/>
    </source>
</evidence>
<dbReference type="InterPro" id="IPR032259">
    <property type="entry name" value="HIBYL-CoA-H"/>
</dbReference>
<keyword evidence="1 2" id="KW-0378">Hydrolase</keyword>
<comment type="pathway">
    <text evidence="2">Amino-acid degradation; L-valine degradation.</text>
</comment>
<keyword evidence="5" id="KW-1185">Reference proteome</keyword>
<dbReference type="SUPFAM" id="SSF52096">
    <property type="entry name" value="ClpP/crotonase"/>
    <property type="match status" value="1"/>
</dbReference>
<dbReference type="PANTHER" id="PTHR43176:SF4">
    <property type="entry name" value="3-HYDROXYISOBUTYRYL-COA HYDROLASE-LIKE PROTEIN 1, MITOCHONDRIAL"/>
    <property type="match status" value="1"/>
</dbReference>
<dbReference type="Proteomes" id="UP001417504">
    <property type="component" value="Unassembled WGS sequence"/>
</dbReference>
<evidence type="ECO:0000313" key="4">
    <source>
        <dbReference type="EMBL" id="KAK9144364.1"/>
    </source>
</evidence>